<evidence type="ECO:0000313" key="2">
    <source>
        <dbReference type="Proteomes" id="UP000266188"/>
    </source>
</evidence>
<dbReference type="OrthoDB" id="4524525at2759"/>
<evidence type="ECO:0000313" key="1">
    <source>
        <dbReference type="EMBL" id="RJE20172.1"/>
    </source>
</evidence>
<accession>A0A3A2ZAN4</accession>
<dbReference type="Proteomes" id="UP000266188">
    <property type="component" value="Unassembled WGS sequence"/>
</dbReference>
<comment type="caution">
    <text evidence="1">The sequence shown here is derived from an EMBL/GenBank/DDBJ whole genome shotgun (WGS) entry which is preliminary data.</text>
</comment>
<name>A0A3A2ZAN4_9EURO</name>
<dbReference type="STRING" id="2070753.A0A3A2ZAN4"/>
<dbReference type="EMBL" id="MVGC01000332">
    <property type="protein sequence ID" value="RJE20172.1"/>
    <property type="molecule type" value="Genomic_DNA"/>
</dbReference>
<proteinExistence type="predicted"/>
<reference evidence="2" key="1">
    <citation type="submission" date="2017-02" db="EMBL/GenBank/DDBJ databases">
        <authorList>
            <person name="Tafer H."/>
            <person name="Lopandic K."/>
        </authorList>
    </citation>
    <scope>NUCLEOTIDE SEQUENCE [LARGE SCALE GENOMIC DNA]</scope>
    <source>
        <strain evidence="2">CBS 366.77</strain>
    </source>
</reference>
<dbReference type="AlphaFoldDB" id="A0A3A2ZAN4"/>
<organism evidence="1 2">
    <name type="scientific">Aspergillus sclerotialis</name>
    <dbReference type="NCBI Taxonomy" id="2070753"/>
    <lineage>
        <taxon>Eukaryota</taxon>
        <taxon>Fungi</taxon>
        <taxon>Dikarya</taxon>
        <taxon>Ascomycota</taxon>
        <taxon>Pezizomycotina</taxon>
        <taxon>Eurotiomycetes</taxon>
        <taxon>Eurotiomycetidae</taxon>
        <taxon>Eurotiales</taxon>
        <taxon>Aspergillaceae</taxon>
        <taxon>Aspergillus</taxon>
        <taxon>Aspergillus subgen. Polypaecilum</taxon>
    </lineage>
</organism>
<gene>
    <name evidence="1" type="ORF">PHISCL_07489</name>
</gene>
<sequence length="347" mass="40005">MARVIDGHFVGPPDDEPICLLCGIEISHIHSTEATSSSCPGVAFQEEQWKAFKGTRLQHILVPSSEVENAYFHKYPRLWESAYRGILKGPNGKHYLTGIHLRCSGETAGRDVPRDPHLARIGGSTRAPRFNNSTFVHYHNVRMGRQPRFLKGLQCGYTVHAHCWMLLDRAFDGGRVYIEAKLDRFIRAPRKYWRGNKLLWGTDNWDWEMFLDDSDPDITAMMFYHGCYIYQNPLVDPEFKCLPLDVVTLIAEQVCPVRYTVTDVENIRNMLAAFQWVLPEFFWSARCRRYVIFELNDIKNTSPPVDWEALQLDLMRLLADGKSGLSNRARIMGLIGCIKSNFFSKRK</sequence>
<keyword evidence="2" id="KW-1185">Reference proteome</keyword>
<protein>
    <submittedName>
        <fullName evidence="1">Uncharacterized protein</fullName>
    </submittedName>
</protein>